<reference evidence="2" key="2">
    <citation type="submission" date="2020-09" db="EMBL/GenBank/DDBJ databases">
        <authorList>
            <person name="Sun Q."/>
            <person name="Zhou Y."/>
        </authorList>
    </citation>
    <scope>NUCLEOTIDE SEQUENCE</scope>
    <source>
        <strain evidence="2">CGMCC 4.7201</strain>
    </source>
</reference>
<dbReference type="EMBL" id="BMMS01000005">
    <property type="protein sequence ID" value="GGO84011.1"/>
    <property type="molecule type" value="Genomic_DNA"/>
</dbReference>
<dbReference type="InterPro" id="IPR043917">
    <property type="entry name" value="DUF5753"/>
</dbReference>
<dbReference type="Gene3D" id="1.10.260.40">
    <property type="entry name" value="lambda repressor-like DNA-binding domains"/>
    <property type="match status" value="1"/>
</dbReference>
<evidence type="ECO:0000313" key="3">
    <source>
        <dbReference type="Proteomes" id="UP000641932"/>
    </source>
</evidence>
<dbReference type="Pfam" id="PF13560">
    <property type="entry name" value="HTH_31"/>
    <property type="match status" value="1"/>
</dbReference>
<comment type="caution">
    <text evidence="2">The sequence shown here is derived from an EMBL/GenBank/DDBJ whole genome shotgun (WGS) entry which is preliminary data.</text>
</comment>
<reference evidence="2" key="1">
    <citation type="journal article" date="2014" name="Int. J. Syst. Evol. Microbiol.">
        <title>Complete genome sequence of Corynebacterium casei LMG S-19264T (=DSM 44701T), isolated from a smear-ripened cheese.</title>
        <authorList>
            <consortium name="US DOE Joint Genome Institute (JGI-PGF)"/>
            <person name="Walter F."/>
            <person name="Albersmeier A."/>
            <person name="Kalinowski J."/>
            <person name="Ruckert C."/>
        </authorList>
    </citation>
    <scope>NUCLEOTIDE SEQUENCE</scope>
    <source>
        <strain evidence="2">CGMCC 4.7201</strain>
    </source>
</reference>
<keyword evidence="3" id="KW-1185">Reference proteome</keyword>
<organism evidence="2 3">
    <name type="scientific">Wenjunlia tyrosinilytica</name>
    <dbReference type="NCBI Taxonomy" id="1544741"/>
    <lineage>
        <taxon>Bacteria</taxon>
        <taxon>Bacillati</taxon>
        <taxon>Actinomycetota</taxon>
        <taxon>Actinomycetes</taxon>
        <taxon>Kitasatosporales</taxon>
        <taxon>Streptomycetaceae</taxon>
        <taxon>Wenjunlia</taxon>
    </lineage>
</organism>
<dbReference type="GO" id="GO:0003677">
    <property type="term" value="F:DNA binding"/>
    <property type="evidence" value="ECO:0007669"/>
    <property type="project" value="InterPro"/>
</dbReference>
<name>A0A917ZJR7_9ACTN</name>
<accession>A0A917ZJR7</accession>
<evidence type="ECO:0000313" key="2">
    <source>
        <dbReference type="EMBL" id="GGO84011.1"/>
    </source>
</evidence>
<proteinExistence type="predicted"/>
<feature type="domain" description="HTH cro/C1-type" evidence="1">
    <location>
        <begin position="16"/>
        <end position="70"/>
    </location>
</feature>
<dbReference type="SUPFAM" id="SSF47413">
    <property type="entry name" value="lambda repressor-like DNA-binding domains"/>
    <property type="match status" value="1"/>
</dbReference>
<dbReference type="Pfam" id="PF19054">
    <property type="entry name" value="DUF5753"/>
    <property type="match status" value="1"/>
</dbReference>
<sequence>MEPVPTVRRRKLGAELRRQRDKAGLTSEEAAHRVGWHQSKVSRIETGRSGARPADVRSLLDVYGVDDTGLRQALEELARDGAKRGWWQSYRDMLPPSYIDFISLESDAASMRTLEMSVVPGLLQTADYARAVTREVLPRRRCAEVDALVDVRIARQVVLGREPPLQLWAVIDEAALRREVGGPEVMRTQMLRLAQLAARPHVHIQVLPFSRGAHIGLTGPFVIFSFPNDRDQDVVSIDHLTSSLYLEQEEETAAYSSAFELLRSLALSTEDSLAYVADIAKVT</sequence>
<dbReference type="Proteomes" id="UP000641932">
    <property type="component" value="Unassembled WGS sequence"/>
</dbReference>
<evidence type="ECO:0000259" key="1">
    <source>
        <dbReference type="PROSITE" id="PS50943"/>
    </source>
</evidence>
<dbReference type="InterPro" id="IPR010982">
    <property type="entry name" value="Lambda_DNA-bd_dom_sf"/>
</dbReference>
<protein>
    <submittedName>
        <fullName evidence="2">Transcriptional regulator</fullName>
    </submittedName>
</protein>
<dbReference type="PROSITE" id="PS50943">
    <property type="entry name" value="HTH_CROC1"/>
    <property type="match status" value="1"/>
</dbReference>
<gene>
    <name evidence="2" type="ORF">GCM10012280_14500</name>
</gene>
<dbReference type="InterPro" id="IPR001387">
    <property type="entry name" value="Cro/C1-type_HTH"/>
</dbReference>
<dbReference type="CDD" id="cd00093">
    <property type="entry name" value="HTH_XRE"/>
    <property type="match status" value="1"/>
</dbReference>
<dbReference type="AlphaFoldDB" id="A0A917ZJR7"/>
<dbReference type="SMART" id="SM00530">
    <property type="entry name" value="HTH_XRE"/>
    <property type="match status" value="1"/>
</dbReference>